<keyword evidence="1" id="KW-0812">Transmembrane</keyword>
<gene>
    <name evidence="2" type="ORF">Naga_100164g12</name>
</gene>
<sequence length="93" mass="10409">MAKASLPFQRSTCCNPYRRIAVLSFAILGLTLVSLYFHMRFDVTSFELIAFNLTEEAHSSNANNLVTITTITNSSSISLLTQQHQHFMQASPL</sequence>
<evidence type="ECO:0000256" key="1">
    <source>
        <dbReference type="SAM" id="Phobius"/>
    </source>
</evidence>
<dbReference type="Proteomes" id="UP000019335">
    <property type="component" value="Unassembled WGS sequence"/>
</dbReference>
<dbReference type="AlphaFoldDB" id="W7TKB8"/>
<keyword evidence="1" id="KW-0472">Membrane</keyword>
<comment type="caution">
    <text evidence="2">The sequence shown here is derived from an EMBL/GenBank/DDBJ whole genome shotgun (WGS) entry which is preliminary data.</text>
</comment>
<proteinExistence type="predicted"/>
<accession>W7TKB8</accession>
<keyword evidence="3" id="KW-1185">Reference proteome</keyword>
<dbReference type="EMBL" id="AZIL01002757">
    <property type="protein sequence ID" value="EWM20861.1"/>
    <property type="molecule type" value="Genomic_DNA"/>
</dbReference>
<reference evidence="2 3" key="1">
    <citation type="journal article" date="2014" name="Mol. Plant">
        <title>Chromosome Scale Genome Assembly and Transcriptome Profiling of Nannochloropsis gaditana in Nitrogen Depletion.</title>
        <authorList>
            <person name="Corteggiani Carpinelli E."/>
            <person name="Telatin A."/>
            <person name="Vitulo N."/>
            <person name="Forcato C."/>
            <person name="D'Angelo M."/>
            <person name="Schiavon R."/>
            <person name="Vezzi A."/>
            <person name="Giacometti G.M."/>
            <person name="Morosinotto T."/>
            <person name="Valle G."/>
        </authorList>
    </citation>
    <scope>NUCLEOTIDE SEQUENCE [LARGE SCALE GENOMIC DNA]</scope>
    <source>
        <strain evidence="2 3">B-31</strain>
    </source>
</reference>
<feature type="transmembrane region" description="Helical" evidence="1">
    <location>
        <begin position="20"/>
        <end position="39"/>
    </location>
</feature>
<protein>
    <submittedName>
        <fullName evidence="2">Uncharacterized protein</fullName>
    </submittedName>
</protein>
<evidence type="ECO:0000313" key="3">
    <source>
        <dbReference type="Proteomes" id="UP000019335"/>
    </source>
</evidence>
<evidence type="ECO:0000313" key="2">
    <source>
        <dbReference type="EMBL" id="EWM20861.1"/>
    </source>
</evidence>
<name>W7TKB8_9STRA</name>
<keyword evidence="1" id="KW-1133">Transmembrane helix</keyword>
<organism evidence="2 3">
    <name type="scientific">Nannochloropsis gaditana</name>
    <dbReference type="NCBI Taxonomy" id="72520"/>
    <lineage>
        <taxon>Eukaryota</taxon>
        <taxon>Sar</taxon>
        <taxon>Stramenopiles</taxon>
        <taxon>Ochrophyta</taxon>
        <taxon>Eustigmatophyceae</taxon>
        <taxon>Eustigmatales</taxon>
        <taxon>Monodopsidaceae</taxon>
        <taxon>Nannochloropsis</taxon>
    </lineage>
</organism>